<feature type="binding site" evidence="10">
    <location>
        <position position="43"/>
    </location>
    <ligand>
        <name>(6S)-5-formyl-5,6,7,8-tetrahydrofolate</name>
        <dbReference type="ChEBI" id="CHEBI:57457"/>
    </ligand>
</feature>
<evidence type="ECO:0000313" key="14">
    <source>
        <dbReference type="Proteomes" id="UP000437131"/>
    </source>
</evidence>
<dbReference type="InterPro" id="IPR005225">
    <property type="entry name" value="Small_GTP-bd"/>
</dbReference>
<dbReference type="GO" id="GO:0002098">
    <property type="term" value="P:tRNA wobble uridine modification"/>
    <property type="evidence" value="ECO:0007669"/>
    <property type="project" value="TreeGrafter"/>
</dbReference>
<evidence type="ECO:0000256" key="5">
    <source>
        <dbReference type="ARBA" id="ARBA00022741"/>
    </source>
</evidence>
<dbReference type="NCBIfam" id="TIGR00231">
    <property type="entry name" value="small_GTP"/>
    <property type="match status" value="1"/>
</dbReference>
<dbReference type="Gene3D" id="3.30.1360.120">
    <property type="entry name" value="Probable tRNA modification gtpase trme, domain 1"/>
    <property type="match status" value="1"/>
</dbReference>
<feature type="binding site" evidence="10">
    <location>
        <position position="268"/>
    </location>
    <ligand>
        <name>K(+)</name>
        <dbReference type="ChEBI" id="CHEBI:29103"/>
    </ligand>
</feature>
<feature type="binding site" evidence="10">
    <location>
        <position position="474"/>
    </location>
    <ligand>
        <name>(6S)-5-formyl-5,6,7,8-tetrahydrofolate</name>
        <dbReference type="ChEBI" id="CHEBI:57457"/>
    </ligand>
</feature>
<dbReference type="Pfam" id="PF10396">
    <property type="entry name" value="TrmE_N"/>
    <property type="match status" value="1"/>
</dbReference>
<evidence type="ECO:0000256" key="4">
    <source>
        <dbReference type="ARBA" id="ARBA00022723"/>
    </source>
</evidence>
<evidence type="ECO:0000313" key="13">
    <source>
        <dbReference type="EMBL" id="MTF37408.1"/>
    </source>
</evidence>
<comment type="subunit">
    <text evidence="10">Homodimer. Heterotetramer of two MnmE and two MnmG subunits.</text>
</comment>
<dbReference type="SUPFAM" id="SSF116878">
    <property type="entry name" value="TrmE connector domain"/>
    <property type="match status" value="1"/>
</dbReference>
<keyword evidence="4 10" id="KW-0479">Metal-binding</keyword>
<dbReference type="PANTHER" id="PTHR42714:SF2">
    <property type="entry name" value="TRNA MODIFICATION GTPASE GTPBP3, MITOCHONDRIAL"/>
    <property type="match status" value="1"/>
</dbReference>
<feature type="binding site" evidence="10">
    <location>
        <position position="144"/>
    </location>
    <ligand>
        <name>(6S)-5-formyl-5,6,7,8-tetrahydrofolate</name>
        <dbReference type="ChEBI" id="CHEBI:57457"/>
    </ligand>
</feature>
<dbReference type="CDD" id="cd14858">
    <property type="entry name" value="TrmE_N"/>
    <property type="match status" value="1"/>
</dbReference>
<keyword evidence="7 10" id="KW-0460">Magnesium</keyword>
<dbReference type="GO" id="GO:0042802">
    <property type="term" value="F:identical protein binding"/>
    <property type="evidence" value="ECO:0007669"/>
    <property type="project" value="UniProtKB-ARBA"/>
</dbReference>
<comment type="caution">
    <text evidence="13">The sequence shown here is derived from an EMBL/GenBank/DDBJ whole genome shotgun (WGS) entry which is preliminary data.</text>
</comment>
<sequence length="474" mass="52354">MIEVKSYRDLTVWQKSQKIVQQETIVAIASAVVPSQGSIGVVRLSGQTALEIAKRIFHPQGKKQWESHRILYGYIKHPDHNTIIDEALLLPMFSPRSYTREDVIEFHCHGGIMPVQQVLELCLEQGARLANSGEFTLRAFLNGRIDLTQAESIAEIVGAKSVEASTVALASLRGKLAQPIKNIRHTLLDILAEVEARIDFEDDLPPLDEDQVKQNLQASLEQIKQILATKDQGELLRSGIKVAIVGQPNVGKSSLLNAWSRCDRAIVTDLPGTTRDVVESQLVVKGIPIQVLDTAGIRNTEDTVEKIGVERSLQAVNQADLILFTIDASQGWTEKETEIYEKIKGLNIILVINKTDLGNPDTINYPSNIKQIVNTAAAKNEGIEALESAIINTIEKGKTTARNLDIAINQRQAAALTRAKLALTQVEETIKNQLPLDFWTIDLRTAIQALGEITGEEVTESVLDRIFSRFCIGK</sequence>
<dbReference type="GO" id="GO:0046872">
    <property type="term" value="F:metal ion binding"/>
    <property type="evidence" value="ECO:0007669"/>
    <property type="project" value="UniProtKB-KW"/>
</dbReference>
<dbReference type="GO" id="GO:0003924">
    <property type="term" value="F:GTPase activity"/>
    <property type="evidence" value="ECO:0007669"/>
    <property type="project" value="UniProtKB-UniRule"/>
</dbReference>
<dbReference type="InterPro" id="IPR004520">
    <property type="entry name" value="GTPase_MnmE"/>
</dbReference>
<dbReference type="FunFam" id="3.40.50.300:FF:000494">
    <property type="entry name" value="tRNA modification GTPase MnmE"/>
    <property type="match status" value="1"/>
</dbReference>
<dbReference type="PROSITE" id="PS51709">
    <property type="entry name" value="G_TRME"/>
    <property type="match status" value="1"/>
</dbReference>
<dbReference type="NCBIfam" id="NF003661">
    <property type="entry name" value="PRK05291.1-3"/>
    <property type="match status" value="1"/>
</dbReference>
<organism evidence="13 14">
    <name type="scientific">Cyanobacterium aponinum 0216</name>
    <dbReference type="NCBI Taxonomy" id="2676140"/>
    <lineage>
        <taxon>Bacteria</taxon>
        <taxon>Bacillati</taxon>
        <taxon>Cyanobacteriota</taxon>
        <taxon>Cyanophyceae</taxon>
        <taxon>Oscillatoriophycideae</taxon>
        <taxon>Chroococcales</taxon>
        <taxon>Geminocystaceae</taxon>
        <taxon>Cyanobacterium</taxon>
    </lineage>
</organism>
<accession>A0A844GRP2</accession>
<protein>
    <recommendedName>
        <fullName evidence="10">tRNA modification GTPase MnmE</fullName>
        <ecNumber evidence="10">3.6.-.-</ecNumber>
    </recommendedName>
</protein>
<evidence type="ECO:0000259" key="12">
    <source>
        <dbReference type="PROSITE" id="PS51709"/>
    </source>
</evidence>
<dbReference type="GO" id="GO:0005829">
    <property type="term" value="C:cytosol"/>
    <property type="evidence" value="ECO:0007669"/>
    <property type="project" value="TreeGrafter"/>
</dbReference>
<dbReference type="InterPro" id="IPR027417">
    <property type="entry name" value="P-loop_NTPase"/>
</dbReference>
<evidence type="ECO:0000256" key="7">
    <source>
        <dbReference type="ARBA" id="ARBA00022842"/>
    </source>
</evidence>
<evidence type="ECO:0000256" key="6">
    <source>
        <dbReference type="ARBA" id="ARBA00022801"/>
    </source>
</evidence>
<dbReference type="InterPro" id="IPR006073">
    <property type="entry name" value="GTP-bd"/>
</dbReference>
<dbReference type="GO" id="GO:0030488">
    <property type="term" value="P:tRNA methylation"/>
    <property type="evidence" value="ECO:0007669"/>
    <property type="project" value="TreeGrafter"/>
</dbReference>
<feature type="binding site" evidence="10">
    <location>
        <position position="253"/>
    </location>
    <ligand>
        <name>Mg(2+)</name>
        <dbReference type="ChEBI" id="CHEBI:18420"/>
    </ligand>
</feature>
<evidence type="ECO:0000256" key="8">
    <source>
        <dbReference type="ARBA" id="ARBA00022958"/>
    </source>
</evidence>
<name>A0A844GRP2_9CHRO</name>
<comment type="similarity">
    <text evidence="1 10 11">Belongs to the TRAFAC class TrmE-Era-EngA-EngB-Septin-like GTPase superfamily. TrmE GTPase family.</text>
</comment>
<evidence type="ECO:0000256" key="3">
    <source>
        <dbReference type="ARBA" id="ARBA00022694"/>
    </source>
</evidence>
<dbReference type="Gene3D" id="1.20.120.430">
    <property type="entry name" value="tRNA modification GTPase MnmE domain 2"/>
    <property type="match status" value="1"/>
</dbReference>
<feature type="domain" description="TrmE-type G" evidence="12">
    <location>
        <begin position="239"/>
        <end position="395"/>
    </location>
</feature>
<dbReference type="HAMAP" id="MF_00379">
    <property type="entry name" value="GTPase_MnmE"/>
    <property type="match status" value="1"/>
</dbReference>
<comment type="function">
    <text evidence="10">Exhibits a very high intrinsic GTPase hydrolysis rate. Involved in the addition of a carboxymethylaminomethyl (cmnm) group at the wobble position (U34) of certain tRNAs, forming tRNA-cmnm(5)s(2)U34.</text>
</comment>
<feature type="binding site" evidence="10">
    <location>
        <begin position="249"/>
        <end position="254"/>
    </location>
    <ligand>
        <name>GTP</name>
        <dbReference type="ChEBI" id="CHEBI:37565"/>
    </ligand>
</feature>
<evidence type="ECO:0000256" key="10">
    <source>
        <dbReference type="HAMAP-Rule" id="MF_00379"/>
    </source>
</evidence>
<dbReference type="InterPro" id="IPR031168">
    <property type="entry name" value="G_TrmE"/>
</dbReference>
<dbReference type="NCBIfam" id="TIGR00450">
    <property type="entry name" value="mnmE_trmE_thdF"/>
    <property type="match status" value="1"/>
</dbReference>
<reference evidence="13 14" key="1">
    <citation type="submission" date="2019-11" db="EMBL/GenBank/DDBJ databases">
        <title>Isolation of a new High Light Tolerant Cyanobacteria.</title>
        <authorList>
            <person name="Dobson Z."/>
            <person name="Vaughn N."/>
            <person name="Vaughn M."/>
            <person name="Fromme P."/>
            <person name="Mazor Y."/>
        </authorList>
    </citation>
    <scope>NUCLEOTIDE SEQUENCE [LARGE SCALE GENOMIC DNA]</scope>
    <source>
        <strain evidence="13 14">0216</strain>
    </source>
</reference>
<feature type="binding site" evidence="10">
    <location>
        <position position="274"/>
    </location>
    <ligand>
        <name>Mg(2+)</name>
        <dbReference type="ChEBI" id="CHEBI:18420"/>
    </ligand>
</feature>
<feature type="binding site" evidence="10">
    <location>
        <position position="105"/>
    </location>
    <ligand>
        <name>(6S)-5-formyl-5,6,7,8-tetrahydrofolate</name>
        <dbReference type="ChEBI" id="CHEBI:57457"/>
    </ligand>
</feature>
<evidence type="ECO:0000256" key="9">
    <source>
        <dbReference type="ARBA" id="ARBA00023134"/>
    </source>
</evidence>
<dbReference type="Gene3D" id="3.40.50.300">
    <property type="entry name" value="P-loop containing nucleotide triphosphate hydrolases"/>
    <property type="match status" value="1"/>
</dbReference>
<feature type="binding site" evidence="10">
    <location>
        <begin position="268"/>
        <end position="274"/>
    </location>
    <ligand>
        <name>GTP</name>
        <dbReference type="ChEBI" id="CHEBI:37565"/>
    </ligand>
</feature>
<dbReference type="Pfam" id="PF12631">
    <property type="entry name" value="MnmE_helical"/>
    <property type="match status" value="1"/>
</dbReference>
<dbReference type="AlphaFoldDB" id="A0A844GRP2"/>
<comment type="subcellular location">
    <subcellularLocation>
        <location evidence="10">Cytoplasm</location>
    </subcellularLocation>
</comment>
<dbReference type="InterPro" id="IPR018948">
    <property type="entry name" value="GTP-bd_TrmE_N"/>
</dbReference>
<dbReference type="EC" id="3.6.-.-" evidence="10"/>
<dbReference type="InterPro" id="IPR027266">
    <property type="entry name" value="TrmE/GcvT-like"/>
</dbReference>
<dbReference type="PRINTS" id="PR00449">
    <property type="entry name" value="RASTRNSFRMNG"/>
</dbReference>
<evidence type="ECO:0000256" key="1">
    <source>
        <dbReference type="ARBA" id="ARBA00011043"/>
    </source>
</evidence>
<dbReference type="CDD" id="cd04164">
    <property type="entry name" value="trmE"/>
    <property type="match status" value="1"/>
</dbReference>
<comment type="cofactor">
    <cofactor evidence="10">
        <name>K(+)</name>
        <dbReference type="ChEBI" id="CHEBI:29103"/>
    </cofactor>
    <text evidence="10">Binds 1 potassium ion per subunit.</text>
</comment>
<feature type="binding site" evidence="10">
    <location>
        <position position="273"/>
    </location>
    <ligand>
        <name>K(+)</name>
        <dbReference type="ChEBI" id="CHEBI:29103"/>
    </ligand>
</feature>
<proteinExistence type="inferred from homology"/>
<evidence type="ECO:0000256" key="2">
    <source>
        <dbReference type="ARBA" id="ARBA00022490"/>
    </source>
</evidence>
<keyword evidence="8 10" id="KW-0630">Potassium</keyword>
<keyword evidence="2 10" id="KW-0963">Cytoplasm</keyword>
<dbReference type="PANTHER" id="PTHR42714">
    <property type="entry name" value="TRNA MODIFICATION GTPASE GTPBP3"/>
    <property type="match status" value="1"/>
</dbReference>
<gene>
    <name evidence="10 13" type="primary">mnmE</name>
    <name evidence="10" type="synonym">trmE</name>
    <name evidence="13" type="ORF">GGC33_00440</name>
</gene>
<evidence type="ECO:0000256" key="11">
    <source>
        <dbReference type="RuleBase" id="RU003313"/>
    </source>
</evidence>
<dbReference type="Pfam" id="PF01926">
    <property type="entry name" value="MMR_HSR1"/>
    <property type="match status" value="1"/>
</dbReference>
<dbReference type="EMBL" id="WMIA01000001">
    <property type="protein sequence ID" value="MTF37408.1"/>
    <property type="molecule type" value="Genomic_DNA"/>
</dbReference>
<dbReference type="SUPFAM" id="SSF52540">
    <property type="entry name" value="P-loop containing nucleoside triphosphate hydrolases"/>
    <property type="match status" value="1"/>
</dbReference>
<dbReference type="InterPro" id="IPR027368">
    <property type="entry name" value="MnmE_dom2"/>
</dbReference>
<dbReference type="FunFam" id="3.30.1360.120:FF:000003">
    <property type="entry name" value="tRNA modification GTPase MnmE"/>
    <property type="match status" value="1"/>
</dbReference>
<comment type="caution">
    <text evidence="10">Lacks conserved residue(s) required for the propagation of feature annotation.</text>
</comment>
<feature type="binding site" evidence="10">
    <location>
        <begin position="293"/>
        <end position="296"/>
    </location>
    <ligand>
        <name>GTP</name>
        <dbReference type="ChEBI" id="CHEBI:37565"/>
    </ligand>
</feature>
<keyword evidence="3 10" id="KW-0819">tRNA processing</keyword>
<keyword evidence="6 10" id="KW-0378">Hydrolase</keyword>
<dbReference type="Proteomes" id="UP000437131">
    <property type="component" value="Unassembled WGS sequence"/>
</dbReference>
<keyword evidence="9 10" id="KW-0342">GTP-binding</keyword>
<keyword evidence="5 10" id="KW-0547">Nucleotide-binding</keyword>
<dbReference type="InterPro" id="IPR025867">
    <property type="entry name" value="MnmE_helical"/>
</dbReference>
<feature type="binding site" evidence="10">
    <location>
        <position position="270"/>
    </location>
    <ligand>
        <name>K(+)</name>
        <dbReference type="ChEBI" id="CHEBI:29103"/>
    </ligand>
</feature>
<dbReference type="RefSeq" id="WP_155082371.1">
    <property type="nucleotide sequence ID" value="NZ_WMIA01000001.1"/>
</dbReference>
<dbReference type="GO" id="GO:0005525">
    <property type="term" value="F:GTP binding"/>
    <property type="evidence" value="ECO:0007669"/>
    <property type="project" value="UniProtKB-UniRule"/>
</dbReference>
<feature type="binding site" evidence="10">
    <location>
        <position position="249"/>
    </location>
    <ligand>
        <name>K(+)</name>
        <dbReference type="ChEBI" id="CHEBI:29103"/>
    </ligand>
</feature>